<feature type="transmembrane region" description="Helical" evidence="6">
    <location>
        <begin position="202"/>
        <end position="227"/>
    </location>
</feature>
<sequence>MWSQVTSMSGGSDDGSEGMDSDISGSGEDGLNLTSVLGDDSSEEEDVEEWLVIENEFFRMAIQCLSIIHSIVAFCMLISYYNLKVPLAIFKREKEIARAMEFDGLYITDESGEEDLATKWDRYVISSRSFPVNYWDKFVKKRVRTVPVCNEMYDYDAITTLLNLDTSYNPEQSTSGFLGPLMSVDWRYQVWKAGVTITDKAFLYYLLYFIFSTLGNINSFFFAAHLLDVAVNIKSLKTILQSVTHNGKQVALSLCSVDIVLITRLDLNKSSVDRDATDHRGTEGLCAQLLLTVMLLTIVVYIYTVFAFLFFRKFYVQEEDDNVDQKCHNMFTASELAVALTRCSMFGTFLRRGVPGDEIESPDGDDYEFYRIFFDITFFFFVIVILLAIIQGLIIDAFGELRDQLQSVSDDMESSCFICGITKDYFDKVPHGFDTHVQKEHNLANYLFFLMHLINKPDTEYTGQETYVWELYQKRCWDFFPVGDCFRKQYEDTLMGPSG</sequence>
<accession>A0ABY6K7Q5</accession>
<evidence type="ECO:0000313" key="10">
    <source>
        <dbReference type="Proteomes" id="UP001235939"/>
    </source>
</evidence>
<keyword evidence="2 6" id="KW-0812">Transmembrane</keyword>
<feature type="transmembrane region" description="Helical" evidence="6">
    <location>
        <begin position="372"/>
        <end position="395"/>
    </location>
</feature>
<organism evidence="9 10">
    <name type="scientific">Cordylochernes scorpioides</name>
    <dbReference type="NCBI Taxonomy" id="51811"/>
    <lineage>
        <taxon>Eukaryota</taxon>
        <taxon>Metazoa</taxon>
        <taxon>Ecdysozoa</taxon>
        <taxon>Arthropoda</taxon>
        <taxon>Chelicerata</taxon>
        <taxon>Arachnida</taxon>
        <taxon>Pseudoscorpiones</taxon>
        <taxon>Cheliferoidea</taxon>
        <taxon>Chernetidae</taxon>
        <taxon>Cordylochernes</taxon>
    </lineage>
</organism>
<dbReference type="InterPro" id="IPR009460">
    <property type="entry name" value="Ryanrecept_TM4-6"/>
</dbReference>
<feature type="domain" description="Ion transport" evidence="7">
    <location>
        <begin position="288"/>
        <end position="405"/>
    </location>
</feature>
<name>A0ABY6K7Q5_9ARAC</name>
<evidence type="ECO:0000259" key="7">
    <source>
        <dbReference type="Pfam" id="PF00520"/>
    </source>
</evidence>
<evidence type="ECO:0000259" key="8">
    <source>
        <dbReference type="Pfam" id="PF06459"/>
    </source>
</evidence>
<evidence type="ECO:0000313" key="9">
    <source>
        <dbReference type="EMBL" id="UYV64344.1"/>
    </source>
</evidence>
<evidence type="ECO:0000256" key="4">
    <source>
        <dbReference type="ARBA" id="ARBA00023136"/>
    </source>
</evidence>
<dbReference type="InterPro" id="IPR015925">
    <property type="entry name" value="Ryanodine_IP3_receptor"/>
</dbReference>
<feature type="domain" description="Ryanodine Receptor TM 4-6" evidence="8">
    <location>
        <begin position="32"/>
        <end position="89"/>
    </location>
</feature>
<comment type="subcellular location">
    <subcellularLocation>
        <location evidence="1">Membrane</location>
        <topology evidence="1">Multi-pass membrane protein</topology>
    </subcellularLocation>
</comment>
<dbReference type="InterPro" id="IPR005821">
    <property type="entry name" value="Ion_trans_dom"/>
</dbReference>
<evidence type="ECO:0000256" key="1">
    <source>
        <dbReference type="ARBA" id="ARBA00004141"/>
    </source>
</evidence>
<dbReference type="Proteomes" id="UP001235939">
    <property type="component" value="Chromosome 03"/>
</dbReference>
<proteinExistence type="predicted"/>
<dbReference type="EMBL" id="CP092865">
    <property type="protein sequence ID" value="UYV64344.1"/>
    <property type="molecule type" value="Genomic_DNA"/>
</dbReference>
<feature type="region of interest" description="Disordered" evidence="5">
    <location>
        <begin position="1"/>
        <end position="28"/>
    </location>
</feature>
<protein>
    <submittedName>
        <fullName evidence="9">RYR2</fullName>
    </submittedName>
</protein>
<evidence type="ECO:0000256" key="2">
    <source>
        <dbReference type="ARBA" id="ARBA00022692"/>
    </source>
</evidence>
<reference evidence="9 10" key="1">
    <citation type="submission" date="2022-01" db="EMBL/GenBank/DDBJ databases">
        <title>A chromosomal length assembly of Cordylochernes scorpioides.</title>
        <authorList>
            <person name="Zeh D."/>
            <person name="Zeh J."/>
        </authorList>
    </citation>
    <scope>NUCLEOTIDE SEQUENCE [LARGE SCALE GENOMIC DNA]</scope>
    <source>
        <strain evidence="9">IN4F17</strain>
        <tissue evidence="9">Whole Body</tissue>
    </source>
</reference>
<keyword evidence="4 6" id="KW-0472">Membrane</keyword>
<feature type="transmembrane region" description="Helical" evidence="6">
    <location>
        <begin position="60"/>
        <end position="83"/>
    </location>
</feature>
<feature type="transmembrane region" description="Helical" evidence="6">
    <location>
        <begin position="288"/>
        <end position="311"/>
    </location>
</feature>
<dbReference type="Gene3D" id="1.10.287.70">
    <property type="match status" value="1"/>
</dbReference>
<evidence type="ECO:0000256" key="5">
    <source>
        <dbReference type="SAM" id="MobiDB-lite"/>
    </source>
</evidence>
<gene>
    <name evidence="9" type="ORF">LAZ67_3000342</name>
</gene>
<evidence type="ECO:0000256" key="3">
    <source>
        <dbReference type="ARBA" id="ARBA00022989"/>
    </source>
</evidence>
<dbReference type="PANTHER" id="PTHR46399">
    <property type="entry name" value="B30.2/SPRY DOMAIN-CONTAINING PROTEIN"/>
    <property type="match status" value="1"/>
</dbReference>
<dbReference type="Pfam" id="PF00520">
    <property type="entry name" value="Ion_trans"/>
    <property type="match status" value="1"/>
</dbReference>
<evidence type="ECO:0000256" key="6">
    <source>
        <dbReference type="SAM" id="Phobius"/>
    </source>
</evidence>
<dbReference type="Pfam" id="PF06459">
    <property type="entry name" value="RR_TM4-6"/>
    <property type="match status" value="1"/>
</dbReference>
<keyword evidence="10" id="KW-1185">Reference proteome</keyword>
<keyword evidence="3 6" id="KW-1133">Transmembrane helix</keyword>
<dbReference type="PANTHER" id="PTHR46399:SF8">
    <property type="entry name" value="B30.2_SPRY DOMAIN-CONTAINING PROTEIN"/>
    <property type="match status" value="1"/>
</dbReference>